<dbReference type="STRING" id="525904.Tter_0530"/>
<evidence type="ECO:0000259" key="5">
    <source>
        <dbReference type="PROSITE" id="PS50043"/>
    </source>
</evidence>
<evidence type="ECO:0000313" key="7">
    <source>
        <dbReference type="Proteomes" id="UP000000323"/>
    </source>
</evidence>
<dbReference type="CDD" id="cd06170">
    <property type="entry name" value="LuxR_C_like"/>
    <property type="match status" value="1"/>
</dbReference>
<keyword evidence="7" id="KW-1185">Reference proteome</keyword>
<dbReference type="EMBL" id="CP001825">
    <property type="protein sequence ID" value="ACZ41448.1"/>
    <property type="molecule type" value="Genomic_DNA"/>
</dbReference>
<reference evidence="7" key="1">
    <citation type="journal article" date="2010" name="Stand. Genomic Sci.">
        <title>Complete genome sequence of 'Thermobaculum terrenum' type strain (YNP1).</title>
        <authorList>
            <person name="Kiss H."/>
            <person name="Cleland D."/>
            <person name="Lapidus A."/>
            <person name="Lucas S."/>
            <person name="Glavina Del Rio T."/>
            <person name="Nolan M."/>
            <person name="Tice H."/>
            <person name="Han C."/>
            <person name="Goodwin L."/>
            <person name="Pitluck S."/>
            <person name="Liolios K."/>
            <person name="Ivanova N."/>
            <person name="Mavromatis K."/>
            <person name="Ovchinnikova G."/>
            <person name="Pati A."/>
            <person name="Chen A."/>
            <person name="Palaniappan K."/>
            <person name="Land M."/>
            <person name="Hauser L."/>
            <person name="Chang Y."/>
            <person name="Jeffries C."/>
            <person name="Lu M."/>
            <person name="Brettin T."/>
            <person name="Detter J."/>
            <person name="Goker M."/>
            <person name="Tindall B."/>
            <person name="Beck B."/>
            <person name="McDermott T."/>
            <person name="Woyke T."/>
            <person name="Bristow J."/>
            <person name="Eisen J."/>
            <person name="Markowitz V."/>
            <person name="Hugenholtz P."/>
            <person name="Kyrpides N."/>
            <person name="Klenk H."/>
            <person name="Cheng J."/>
        </authorList>
    </citation>
    <scope>NUCLEOTIDE SEQUENCE [LARGE SCALE GENOMIC DNA]</scope>
    <source>
        <strain evidence="7">ATCC BAA-798 / YNP1</strain>
    </source>
</reference>
<dbReference type="HOGENOM" id="CLU_1160390_0_0_0"/>
<keyword evidence="1" id="KW-0805">Transcription regulation</keyword>
<dbReference type="KEGG" id="ttr:Tter_0530"/>
<evidence type="ECO:0000256" key="2">
    <source>
        <dbReference type="ARBA" id="ARBA00023125"/>
    </source>
</evidence>
<evidence type="ECO:0000313" key="6">
    <source>
        <dbReference type="EMBL" id="ACZ41448.1"/>
    </source>
</evidence>
<dbReference type="SUPFAM" id="SSF46894">
    <property type="entry name" value="C-terminal effector domain of the bipartite response regulators"/>
    <property type="match status" value="1"/>
</dbReference>
<dbReference type="AlphaFoldDB" id="D1CEU2"/>
<dbReference type="Gene3D" id="1.10.10.10">
    <property type="entry name" value="Winged helix-like DNA-binding domain superfamily/Winged helix DNA-binding domain"/>
    <property type="match status" value="1"/>
</dbReference>
<dbReference type="GO" id="GO:0003677">
    <property type="term" value="F:DNA binding"/>
    <property type="evidence" value="ECO:0007669"/>
    <property type="project" value="UniProtKB-KW"/>
</dbReference>
<dbReference type="PROSITE" id="PS00622">
    <property type="entry name" value="HTH_LUXR_1"/>
    <property type="match status" value="1"/>
</dbReference>
<feature type="transmembrane region" description="Helical" evidence="4">
    <location>
        <begin position="12"/>
        <end position="29"/>
    </location>
</feature>
<evidence type="ECO:0000256" key="1">
    <source>
        <dbReference type="ARBA" id="ARBA00023015"/>
    </source>
</evidence>
<keyword evidence="4" id="KW-0472">Membrane</keyword>
<keyword evidence="2" id="KW-0238">DNA-binding</keyword>
<dbReference type="PROSITE" id="PS50043">
    <property type="entry name" value="HTH_LUXR_2"/>
    <property type="match status" value="1"/>
</dbReference>
<dbReference type="eggNOG" id="COG2197">
    <property type="taxonomic scope" value="Bacteria"/>
</dbReference>
<evidence type="ECO:0000256" key="4">
    <source>
        <dbReference type="SAM" id="Phobius"/>
    </source>
</evidence>
<dbReference type="GO" id="GO:0006355">
    <property type="term" value="P:regulation of DNA-templated transcription"/>
    <property type="evidence" value="ECO:0007669"/>
    <property type="project" value="InterPro"/>
</dbReference>
<proteinExistence type="predicted"/>
<feature type="domain" description="HTH luxR-type" evidence="5">
    <location>
        <begin position="149"/>
        <end position="214"/>
    </location>
</feature>
<dbReference type="PANTHER" id="PTHR44688">
    <property type="entry name" value="DNA-BINDING TRANSCRIPTIONAL ACTIVATOR DEVR_DOSR"/>
    <property type="match status" value="1"/>
</dbReference>
<protein>
    <submittedName>
        <fullName evidence="6">Transcriptional regulator, LuxR family</fullName>
    </submittedName>
</protein>
<sequence length="217" mass="23627">MTSNGIRTLDLALLITYILLTGLVAVTLAPLSSFWWIFPLCATALLLAILLGARGRSTGKDPVTMARIVRILHQSSTITPAQLASSTGMSLKDSRSVLESLVGEGVLARSETDSDLYLRAYYPAAETLENRVKPQYLPEAPPAAGQTQNQDLLEPLSERELEILSLMASGHTNSEIARELYVAVGTVKSHVNNIYRKLGAKNRVEALSRARELGLIR</sequence>
<gene>
    <name evidence="6" type="ordered locus">Tter_0530</name>
</gene>
<keyword evidence="3" id="KW-0804">Transcription</keyword>
<dbReference type="InterPro" id="IPR036388">
    <property type="entry name" value="WH-like_DNA-bd_sf"/>
</dbReference>
<name>D1CEU2_THET1</name>
<dbReference type="InterPro" id="IPR016032">
    <property type="entry name" value="Sig_transdc_resp-reg_C-effctor"/>
</dbReference>
<dbReference type="OrthoDB" id="4172435at2"/>
<feature type="transmembrane region" description="Helical" evidence="4">
    <location>
        <begin position="35"/>
        <end position="53"/>
    </location>
</feature>
<keyword evidence="4" id="KW-1133">Transmembrane helix</keyword>
<dbReference type="InterPro" id="IPR000792">
    <property type="entry name" value="Tscrpt_reg_LuxR_C"/>
</dbReference>
<dbReference type="PANTHER" id="PTHR44688:SF16">
    <property type="entry name" value="DNA-BINDING TRANSCRIPTIONAL ACTIVATOR DEVR_DOSR"/>
    <property type="match status" value="1"/>
</dbReference>
<dbReference type="RefSeq" id="WP_012874483.1">
    <property type="nucleotide sequence ID" value="NC_013525.1"/>
</dbReference>
<dbReference type="Proteomes" id="UP000000323">
    <property type="component" value="Chromosome 1"/>
</dbReference>
<keyword evidence="4" id="KW-0812">Transmembrane</keyword>
<dbReference type="PRINTS" id="PR00038">
    <property type="entry name" value="HTHLUXR"/>
</dbReference>
<dbReference type="SMART" id="SM00421">
    <property type="entry name" value="HTH_LUXR"/>
    <property type="match status" value="1"/>
</dbReference>
<dbReference type="Pfam" id="PF00196">
    <property type="entry name" value="GerE"/>
    <property type="match status" value="1"/>
</dbReference>
<organism evidence="6 7">
    <name type="scientific">Thermobaculum terrenum (strain ATCC BAA-798 / CCMEE 7001 / YNP1)</name>
    <dbReference type="NCBI Taxonomy" id="525904"/>
    <lineage>
        <taxon>Bacteria</taxon>
        <taxon>Bacillati</taxon>
        <taxon>Chloroflexota</taxon>
        <taxon>Chloroflexia</taxon>
        <taxon>Candidatus Thermobaculales</taxon>
        <taxon>Candidatus Thermobaculaceae</taxon>
        <taxon>Thermobaculum</taxon>
    </lineage>
</organism>
<accession>D1CEU2</accession>
<evidence type="ECO:0000256" key="3">
    <source>
        <dbReference type="ARBA" id="ARBA00023163"/>
    </source>
</evidence>